<dbReference type="Proteomes" id="UP001465668">
    <property type="component" value="Unassembled WGS sequence"/>
</dbReference>
<comment type="caution">
    <text evidence="2">The sequence shown here is derived from an EMBL/GenBank/DDBJ whole genome shotgun (WGS) entry which is preliminary data.</text>
</comment>
<feature type="domain" description="Amidase" evidence="1">
    <location>
        <begin position="180"/>
        <end position="354"/>
    </location>
</feature>
<evidence type="ECO:0000313" key="3">
    <source>
        <dbReference type="Proteomes" id="UP001465668"/>
    </source>
</evidence>
<dbReference type="PANTHER" id="PTHR46310">
    <property type="entry name" value="AMIDASE 1"/>
    <property type="match status" value="1"/>
</dbReference>
<evidence type="ECO:0000259" key="1">
    <source>
        <dbReference type="Pfam" id="PF01425"/>
    </source>
</evidence>
<dbReference type="Gene3D" id="3.90.1300.10">
    <property type="entry name" value="Amidase signature (AS) domain"/>
    <property type="match status" value="1"/>
</dbReference>
<dbReference type="PANTHER" id="PTHR46310:SF7">
    <property type="entry name" value="AMIDASE 1"/>
    <property type="match status" value="1"/>
</dbReference>
<name>A0ABR2X873_9PEZI</name>
<sequence>MALNRALVHDVARVRYLVHPQVVGRITESVPFEKIVPAIVLSDDLSKNGPSQVNARLDLFEKIDDVYQPEFADIVVLLSNQSDPEVPVAAENNISDLFSTIYHSRQSATGPQIFPGPYFLLGSNIHQAWRLYQDNLDAFIFGVIPDDVFKPEKYSPVDAASPDGVWKSIAVPSRLYSNPSKKRPLAGARMGLKDIFGLAGVKTTMMSRAYSELYRPEEESAEYVKKLIDLGAIIVGKTKMTQFASSDEPTDQWIDFHCPINPRGDQYQSPSGSSSGAAAALAGYPWLDHSIAGDSAGSVRAPATCNGLYSIRPSFGSTSMKGVMINSPLFDVVGLFSRSLEDLHHIASCTLDLADASTKFPKKILYPLDFFPHSNPEHQAMVDEFISVLGKFLGTERVEFSIAERWSQCPPPEAKGKTLKEYLAKASSAFWPMCYDYYHGFDGFRNQYKATFEKDPYEGPVVHYRWGIGKSVTPEDYKNYTHELEVFRTWFDENIFSNDPETLSEAIMIMPYGSAKPKYRDESNEAPSSAGTVGEKFISPVLHMPQLVLPSDMEARSDLMLIKLAKAAFEAESWPTKIATGRYMFPLGDNVRNVASL</sequence>
<dbReference type="InterPro" id="IPR023631">
    <property type="entry name" value="Amidase_dom"/>
</dbReference>
<accession>A0ABR2X873</accession>
<dbReference type="Pfam" id="PF01425">
    <property type="entry name" value="Amidase"/>
    <property type="match status" value="1"/>
</dbReference>
<dbReference type="InterPro" id="IPR036928">
    <property type="entry name" value="AS_sf"/>
</dbReference>
<gene>
    <name evidence="2" type="ORF">SCAR479_13371</name>
</gene>
<organism evidence="2 3">
    <name type="scientific">Seiridium cardinale</name>
    <dbReference type="NCBI Taxonomy" id="138064"/>
    <lineage>
        <taxon>Eukaryota</taxon>
        <taxon>Fungi</taxon>
        <taxon>Dikarya</taxon>
        <taxon>Ascomycota</taxon>
        <taxon>Pezizomycotina</taxon>
        <taxon>Sordariomycetes</taxon>
        <taxon>Xylariomycetidae</taxon>
        <taxon>Amphisphaeriales</taxon>
        <taxon>Sporocadaceae</taxon>
        <taxon>Seiridium</taxon>
    </lineage>
</organism>
<proteinExistence type="predicted"/>
<reference evidence="2 3" key="1">
    <citation type="submission" date="2024-02" db="EMBL/GenBank/DDBJ databases">
        <title>First draft genome assembly of two strains of Seiridium cardinale.</title>
        <authorList>
            <person name="Emiliani G."/>
            <person name="Scali E."/>
        </authorList>
    </citation>
    <scope>NUCLEOTIDE SEQUENCE [LARGE SCALE GENOMIC DNA]</scope>
    <source>
        <strain evidence="2 3">BM-138-000479</strain>
    </source>
</reference>
<dbReference type="EMBL" id="JARVKM010000105">
    <property type="protein sequence ID" value="KAK9769981.1"/>
    <property type="molecule type" value="Genomic_DNA"/>
</dbReference>
<protein>
    <submittedName>
        <fullName evidence="2">Amidase</fullName>
    </submittedName>
</protein>
<evidence type="ECO:0000313" key="2">
    <source>
        <dbReference type="EMBL" id="KAK9769981.1"/>
    </source>
</evidence>
<keyword evidence="3" id="KW-1185">Reference proteome</keyword>
<dbReference type="SUPFAM" id="SSF75304">
    <property type="entry name" value="Amidase signature (AS) enzymes"/>
    <property type="match status" value="1"/>
</dbReference>